<accession>A0A9N9HWH9</accession>
<proteinExistence type="predicted"/>
<evidence type="ECO:0000256" key="2">
    <source>
        <dbReference type="SAM" id="MobiDB-lite"/>
    </source>
</evidence>
<keyword evidence="4" id="KW-1185">Reference proteome</keyword>
<dbReference type="Proteomes" id="UP000789570">
    <property type="component" value="Unassembled WGS sequence"/>
</dbReference>
<reference evidence="3" key="1">
    <citation type="submission" date="2021-06" db="EMBL/GenBank/DDBJ databases">
        <authorList>
            <person name="Kallberg Y."/>
            <person name="Tangrot J."/>
            <person name="Rosling A."/>
        </authorList>
    </citation>
    <scope>NUCLEOTIDE SEQUENCE</scope>
    <source>
        <strain evidence="3">UK204</strain>
    </source>
</reference>
<feature type="coiled-coil region" evidence="1">
    <location>
        <begin position="41"/>
        <end position="68"/>
    </location>
</feature>
<organism evidence="3 4">
    <name type="scientific">Funneliformis caledonium</name>
    <dbReference type="NCBI Taxonomy" id="1117310"/>
    <lineage>
        <taxon>Eukaryota</taxon>
        <taxon>Fungi</taxon>
        <taxon>Fungi incertae sedis</taxon>
        <taxon>Mucoromycota</taxon>
        <taxon>Glomeromycotina</taxon>
        <taxon>Glomeromycetes</taxon>
        <taxon>Glomerales</taxon>
        <taxon>Glomeraceae</taxon>
        <taxon>Funneliformis</taxon>
    </lineage>
</organism>
<sequence length="128" mass="15074">ALGIQDYTYQIDECEKINYHTTIWVNHLKRVERTADNEINLRRVQNWLKNLEDNLLQAERIITELENLSPKEVRRLLEKEHEKTLKAIGLANTVEKRVQELTRVIYGRSPSPPPKISSSHLEFDDEIL</sequence>
<comment type="caution">
    <text evidence="3">The sequence shown here is derived from an EMBL/GenBank/DDBJ whole genome shotgun (WGS) entry which is preliminary data.</text>
</comment>
<name>A0A9N9HWH9_9GLOM</name>
<dbReference type="EMBL" id="CAJVPQ010008824">
    <property type="protein sequence ID" value="CAG8710260.1"/>
    <property type="molecule type" value="Genomic_DNA"/>
</dbReference>
<feature type="non-terminal residue" evidence="3">
    <location>
        <position position="128"/>
    </location>
</feature>
<evidence type="ECO:0000313" key="4">
    <source>
        <dbReference type="Proteomes" id="UP000789570"/>
    </source>
</evidence>
<feature type="non-terminal residue" evidence="3">
    <location>
        <position position="1"/>
    </location>
</feature>
<keyword evidence="1" id="KW-0175">Coiled coil</keyword>
<protein>
    <submittedName>
        <fullName evidence="3">14402_t:CDS:1</fullName>
    </submittedName>
</protein>
<dbReference type="AlphaFoldDB" id="A0A9N9HWH9"/>
<evidence type="ECO:0000313" key="3">
    <source>
        <dbReference type="EMBL" id="CAG8710260.1"/>
    </source>
</evidence>
<gene>
    <name evidence="3" type="ORF">FCALED_LOCUS13879</name>
</gene>
<evidence type="ECO:0000256" key="1">
    <source>
        <dbReference type="SAM" id="Coils"/>
    </source>
</evidence>
<feature type="region of interest" description="Disordered" evidence="2">
    <location>
        <begin position="109"/>
        <end position="128"/>
    </location>
</feature>